<evidence type="ECO:0000313" key="15">
    <source>
        <dbReference type="Proteomes" id="UP000027456"/>
    </source>
</evidence>
<comment type="caution">
    <text evidence="14">The sequence shown here is derived from an EMBL/GenBank/DDBJ whole genome shotgun (WGS) entry which is preliminary data.</text>
</comment>
<sequence length="294" mass="31951">MLDSTREPGSSLTQTPPPPTLLDRTTMSRSRKSSPTHRSIFRPCIDLHGGCVKQIVGGTLTENPAELKTNFVATDSAASFARLYRMNHLEGGHVVKLGPGNDTAAKEALAAWPAALQIGGGITEANAQEWLDAGASKIIVTSYLFPGARFSLPRLQSLCRLVGRDRLVVDVSCRKVGDKWVVAMNKWQDLTDMEVNKASLDLLSKYCSEFLVHAADVEGLCQGIDEALVTRLGEWSTIPVTYAGGARDISDLDLVERLSHGRVDLTFGSSLDIFGGTQVSFTDLVEYNNSRQNQ</sequence>
<dbReference type="Pfam" id="PF00977">
    <property type="entry name" value="His_biosynth"/>
    <property type="match status" value="1"/>
</dbReference>
<comment type="catalytic activity">
    <reaction evidence="1 12">
        <text>1-(5-phospho-beta-D-ribosyl)-5-[(5-phospho-beta-D-ribosylamino)methylideneamino]imidazole-4-carboxamide = 5-[(5-phospho-1-deoxy-D-ribulos-1-ylimino)methylamino]-1-(5-phospho-beta-D-ribosyl)imidazole-4-carboxamide</text>
        <dbReference type="Rhea" id="RHEA:15469"/>
        <dbReference type="ChEBI" id="CHEBI:58435"/>
        <dbReference type="ChEBI" id="CHEBI:58525"/>
        <dbReference type="EC" id="5.3.1.16"/>
    </reaction>
</comment>
<evidence type="ECO:0000256" key="5">
    <source>
        <dbReference type="ARBA" id="ARBA00018464"/>
    </source>
</evidence>
<accession>A0A074RGI2</accession>
<dbReference type="EC" id="5.3.1.16" evidence="4 12"/>
<evidence type="ECO:0000256" key="4">
    <source>
        <dbReference type="ARBA" id="ARBA00012550"/>
    </source>
</evidence>
<protein>
    <recommendedName>
        <fullName evidence="5 12">1-(5-phosphoribosyl)-5-[(5-phosphoribosylamino)methylideneamino] imidazole-4-carboxamide isomerase</fullName>
        <ecNumber evidence="4 12">5.3.1.16</ecNumber>
    </recommendedName>
    <alternativeName>
        <fullName evidence="10 12">5-proFAR isomerase</fullName>
    </alternativeName>
    <alternativeName>
        <fullName evidence="9 12">Phosphoribosylformimino-5-aminoimidazole carboxamide ribotide isomerase</fullName>
    </alternativeName>
</protein>
<evidence type="ECO:0000256" key="10">
    <source>
        <dbReference type="ARBA" id="ARBA00031376"/>
    </source>
</evidence>
<dbReference type="Gene3D" id="3.20.20.70">
    <property type="entry name" value="Aldolase class I"/>
    <property type="match status" value="1"/>
</dbReference>
<proteinExistence type="inferred from homology"/>
<organism evidence="14 15">
    <name type="scientific">Rhizoctonia solani 123E</name>
    <dbReference type="NCBI Taxonomy" id="1423351"/>
    <lineage>
        <taxon>Eukaryota</taxon>
        <taxon>Fungi</taxon>
        <taxon>Dikarya</taxon>
        <taxon>Basidiomycota</taxon>
        <taxon>Agaricomycotina</taxon>
        <taxon>Agaricomycetes</taxon>
        <taxon>Cantharellales</taxon>
        <taxon>Ceratobasidiaceae</taxon>
        <taxon>Rhizoctonia</taxon>
    </lineage>
</organism>
<feature type="region of interest" description="Disordered" evidence="13">
    <location>
        <begin position="1"/>
        <end position="38"/>
    </location>
</feature>
<dbReference type="GO" id="GO:0003949">
    <property type="term" value="F:1-(5-phosphoribosyl)-5-[(5-phosphoribosylamino)methylideneamino]imidazole-4-carboxamide isomerase activity"/>
    <property type="evidence" value="ECO:0007669"/>
    <property type="project" value="UniProtKB-EC"/>
</dbReference>
<dbReference type="STRING" id="1423351.A0A074RGI2"/>
<dbReference type="GO" id="GO:0005737">
    <property type="term" value="C:cytoplasm"/>
    <property type="evidence" value="ECO:0007669"/>
    <property type="project" value="UniProtKB-SubCell"/>
</dbReference>
<comment type="pathway">
    <text evidence="2 12">Amino-acid biosynthesis; L-histidine biosynthesis; L-histidine from 5-phospho-alpha-D-ribose 1-diphosphate: step 4/9.</text>
</comment>
<dbReference type="SUPFAM" id="SSF51366">
    <property type="entry name" value="Ribulose-phoshate binding barrel"/>
    <property type="match status" value="1"/>
</dbReference>
<reference evidence="14 15" key="1">
    <citation type="submission" date="2013-12" db="EMBL/GenBank/DDBJ databases">
        <authorList>
            <person name="Cubeta M."/>
            <person name="Pakala S."/>
            <person name="Fedorova N."/>
            <person name="Thomas E."/>
            <person name="Dean R."/>
            <person name="Jabaji S."/>
            <person name="Neate S."/>
            <person name="Toda T."/>
            <person name="Tavantzis S."/>
            <person name="Vilgalys R."/>
            <person name="Bharathan N."/>
            <person name="Pakala S."/>
            <person name="Losada L.S."/>
            <person name="Zafar N."/>
            <person name="Nierman W."/>
        </authorList>
    </citation>
    <scope>NUCLEOTIDE SEQUENCE [LARGE SCALE GENOMIC DNA]</scope>
    <source>
        <strain evidence="14 15">123E</strain>
    </source>
</reference>
<dbReference type="FunFam" id="3.20.20.70:FF:000110">
    <property type="entry name" value="1-(5-phosphoribosyl)-5-[(5-phosphoribosylamino)methylideneamino] imidazole-4-carboxamide isomerase, chloroplastic"/>
    <property type="match status" value="1"/>
</dbReference>
<evidence type="ECO:0000256" key="3">
    <source>
        <dbReference type="ARBA" id="ARBA00009667"/>
    </source>
</evidence>
<dbReference type="InterPro" id="IPR011060">
    <property type="entry name" value="RibuloseP-bd_barrel"/>
</dbReference>
<name>A0A074RGI2_9AGAM</name>
<dbReference type="HOGENOM" id="CLU_065050_0_0_1"/>
<dbReference type="PANTHER" id="PTHR43090:SF2">
    <property type="entry name" value="1-(5-PHOSPHORIBOSYL)-5-[(5-PHOSPHORIBOSYLAMINO)METHYLIDENEAMINO] IMIDAZOLE-4-CARBOXAMIDE ISOMERASE"/>
    <property type="match status" value="1"/>
</dbReference>
<evidence type="ECO:0000256" key="6">
    <source>
        <dbReference type="ARBA" id="ARBA00022605"/>
    </source>
</evidence>
<dbReference type="EMBL" id="AZST01001214">
    <property type="protein sequence ID" value="KEP46226.1"/>
    <property type="molecule type" value="Genomic_DNA"/>
</dbReference>
<evidence type="ECO:0000256" key="1">
    <source>
        <dbReference type="ARBA" id="ARBA00000901"/>
    </source>
</evidence>
<keyword evidence="8 12" id="KW-0413">Isomerase</keyword>
<evidence type="ECO:0000256" key="7">
    <source>
        <dbReference type="ARBA" id="ARBA00023102"/>
    </source>
</evidence>
<evidence type="ECO:0000313" key="14">
    <source>
        <dbReference type="EMBL" id="KEP46226.1"/>
    </source>
</evidence>
<dbReference type="Proteomes" id="UP000027456">
    <property type="component" value="Unassembled WGS sequence"/>
</dbReference>
<dbReference type="CDD" id="cd04723">
    <property type="entry name" value="HisA_HisF"/>
    <property type="match status" value="1"/>
</dbReference>
<keyword evidence="12" id="KW-0963">Cytoplasm</keyword>
<evidence type="ECO:0000256" key="12">
    <source>
        <dbReference type="RuleBase" id="RU364022"/>
    </source>
</evidence>
<evidence type="ECO:0000256" key="8">
    <source>
        <dbReference type="ARBA" id="ARBA00023235"/>
    </source>
</evidence>
<comment type="similarity">
    <text evidence="3 11">Belongs to the HisA/HisF family.</text>
</comment>
<dbReference type="PANTHER" id="PTHR43090">
    <property type="entry name" value="1-(5-PHOSPHORIBOSYL)-5-[(5-PHOSPHORIBOSYLAMINO)METHYLIDENEAMINO] IMIDAZOLE-4-CARBOXAMIDE ISOMERASE"/>
    <property type="match status" value="1"/>
</dbReference>
<evidence type="ECO:0000256" key="13">
    <source>
        <dbReference type="SAM" id="MobiDB-lite"/>
    </source>
</evidence>
<evidence type="ECO:0000256" key="11">
    <source>
        <dbReference type="RuleBase" id="RU003657"/>
    </source>
</evidence>
<keyword evidence="15" id="KW-1185">Reference proteome</keyword>
<dbReference type="AlphaFoldDB" id="A0A074RGI2"/>
<dbReference type="InterPro" id="IPR044524">
    <property type="entry name" value="Isoase_HisA-like"/>
</dbReference>
<keyword evidence="7 11" id="KW-0368">Histidine biosynthesis</keyword>
<dbReference type="UniPathway" id="UPA00031">
    <property type="reaction ID" value="UER00009"/>
</dbReference>
<dbReference type="OrthoDB" id="446074at2759"/>
<keyword evidence="6 11" id="KW-0028">Amino-acid biosynthesis</keyword>
<gene>
    <name evidence="14" type="ORF">V565_211140</name>
</gene>
<dbReference type="InterPro" id="IPR013785">
    <property type="entry name" value="Aldolase_TIM"/>
</dbReference>
<comment type="subcellular location">
    <subcellularLocation>
        <location evidence="12">Cytoplasm</location>
    </subcellularLocation>
</comment>
<evidence type="ECO:0000256" key="2">
    <source>
        <dbReference type="ARBA" id="ARBA00005133"/>
    </source>
</evidence>
<dbReference type="InterPro" id="IPR011858">
    <property type="entry name" value="His6/HISN3"/>
</dbReference>
<dbReference type="GO" id="GO:0000162">
    <property type="term" value="P:L-tryptophan biosynthetic process"/>
    <property type="evidence" value="ECO:0007669"/>
    <property type="project" value="TreeGrafter"/>
</dbReference>
<dbReference type="NCBIfam" id="TIGR02129">
    <property type="entry name" value="hisA_euk"/>
    <property type="match status" value="1"/>
</dbReference>
<evidence type="ECO:0000256" key="9">
    <source>
        <dbReference type="ARBA" id="ARBA00030547"/>
    </source>
</evidence>
<dbReference type="GO" id="GO:0000105">
    <property type="term" value="P:L-histidine biosynthetic process"/>
    <property type="evidence" value="ECO:0007669"/>
    <property type="project" value="UniProtKB-UniPathway"/>
</dbReference>
<dbReference type="InterPro" id="IPR006062">
    <property type="entry name" value="His_biosynth"/>
</dbReference>